<name>A0ABV2RC77_9CAUL</name>
<comment type="cofactor">
    <cofactor evidence="1">
        <name>Zn(2+)</name>
        <dbReference type="ChEBI" id="CHEBI:29105"/>
    </cofactor>
</comment>
<accession>A0ABV2RC77</accession>
<evidence type="ECO:0000256" key="5">
    <source>
        <dbReference type="ARBA" id="ARBA00022833"/>
    </source>
</evidence>
<dbReference type="SUPFAM" id="SSF51261">
    <property type="entry name" value="Duplicated hybrid motif"/>
    <property type="match status" value="1"/>
</dbReference>
<dbReference type="InterPro" id="IPR016047">
    <property type="entry name" value="M23ase_b-sheet_dom"/>
</dbReference>
<dbReference type="Pfam" id="PF01551">
    <property type="entry name" value="Peptidase_M23"/>
    <property type="match status" value="1"/>
</dbReference>
<keyword evidence="12" id="KW-1185">Reference proteome</keyword>
<feature type="coiled-coil region" evidence="7">
    <location>
        <begin position="34"/>
        <end position="75"/>
    </location>
</feature>
<dbReference type="Gene3D" id="2.70.70.10">
    <property type="entry name" value="Glucose Permease (Domain IIA)"/>
    <property type="match status" value="1"/>
</dbReference>
<dbReference type="Proteomes" id="UP001549313">
    <property type="component" value="Unassembled WGS sequence"/>
</dbReference>
<comment type="caution">
    <text evidence="11">The sequence shown here is derived from an EMBL/GenBank/DDBJ whole genome shotgun (WGS) entry which is preliminary data.</text>
</comment>
<keyword evidence="7" id="KW-0175">Coiled coil</keyword>
<keyword evidence="9" id="KW-0732">Signal</keyword>
<dbReference type="InterPro" id="IPR050570">
    <property type="entry name" value="Cell_wall_metabolism_enzyme"/>
</dbReference>
<keyword evidence="4" id="KW-0378">Hydrolase</keyword>
<evidence type="ECO:0000259" key="10">
    <source>
        <dbReference type="Pfam" id="PF01551"/>
    </source>
</evidence>
<dbReference type="PANTHER" id="PTHR21666">
    <property type="entry name" value="PEPTIDASE-RELATED"/>
    <property type="match status" value="1"/>
</dbReference>
<evidence type="ECO:0000256" key="4">
    <source>
        <dbReference type="ARBA" id="ARBA00022801"/>
    </source>
</evidence>
<dbReference type="CDD" id="cd12797">
    <property type="entry name" value="M23_peptidase"/>
    <property type="match status" value="1"/>
</dbReference>
<reference evidence="11 12" key="1">
    <citation type="submission" date="2024-06" db="EMBL/GenBank/DDBJ databases">
        <title>Sorghum-associated microbial communities from plants grown in Nebraska, USA.</title>
        <authorList>
            <person name="Schachtman D."/>
        </authorList>
    </citation>
    <scope>NUCLEOTIDE SEQUENCE [LARGE SCALE GENOMIC DNA]</scope>
    <source>
        <strain evidence="11 12">2814</strain>
    </source>
</reference>
<evidence type="ECO:0000313" key="12">
    <source>
        <dbReference type="Proteomes" id="UP001549313"/>
    </source>
</evidence>
<protein>
    <submittedName>
        <fullName evidence="11">Septal ring factor EnvC (AmiA/AmiB activator)</fullName>
    </submittedName>
</protein>
<organism evidence="11 12">
    <name type="scientific">Brevundimonas faecalis</name>
    <dbReference type="NCBI Taxonomy" id="947378"/>
    <lineage>
        <taxon>Bacteria</taxon>
        <taxon>Pseudomonadati</taxon>
        <taxon>Pseudomonadota</taxon>
        <taxon>Alphaproteobacteria</taxon>
        <taxon>Caulobacterales</taxon>
        <taxon>Caulobacteraceae</taxon>
        <taxon>Brevundimonas</taxon>
    </lineage>
</organism>
<dbReference type="RefSeq" id="WP_354088835.1">
    <property type="nucleotide sequence ID" value="NZ_JBEPTF010000002.1"/>
</dbReference>
<evidence type="ECO:0000256" key="3">
    <source>
        <dbReference type="ARBA" id="ARBA00022723"/>
    </source>
</evidence>
<keyword evidence="2" id="KW-0645">Protease</keyword>
<dbReference type="InterPro" id="IPR011055">
    <property type="entry name" value="Dup_hybrid_motif"/>
</dbReference>
<evidence type="ECO:0000256" key="8">
    <source>
        <dbReference type="SAM" id="MobiDB-lite"/>
    </source>
</evidence>
<keyword evidence="5" id="KW-0862">Zinc</keyword>
<evidence type="ECO:0000256" key="7">
    <source>
        <dbReference type="SAM" id="Coils"/>
    </source>
</evidence>
<evidence type="ECO:0000313" key="11">
    <source>
        <dbReference type="EMBL" id="MET4683883.1"/>
    </source>
</evidence>
<keyword evidence="3" id="KW-0479">Metal-binding</keyword>
<feature type="domain" description="M23ase beta-sheet core" evidence="10">
    <location>
        <begin position="275"/>
        <end position="359"/>
    </location>
</feature>
<dbReference type="PANTHER" id="PTHR21666:SF288">
    <property type="entry name" value="CELL DIVISION PROTEIN YTFB"/>
    <property type="match status" value="1"/>
</dbReference>
<evidence type="ECO:0000256" key="2">
    <source>
        <dbReference type="ARBA" id="ARBA00022670"/>
    </source>
</evidence>
<keyword evidence="6" id="KW-0482">Metalloprotease</keyword>
<gene>
    <name evidence="11" type="ORF">ABIE19_001813</name>
</gene>
<evidence type="ECO:0000256" key="9">
    <source>
        <dbReference type="SAM" id="SignalP"/>
    </source>
</evidence>
<sequence>MRRGALLLLTSSCLLLVLAGPAVGQRPPAPTPELARLQAEYRDEVARARRLRAEAVAASEELVDLDRQLAELRRAEADDDVQMQAQRARLKQLTDREAALVAALSRERAGQGRLLSALQMMSRKPPPPLLIPADEAVDTVRASILIRAMTPELQARARTLVERQAEVNRIRRLAALSSERLFTVESAQGDRRAEIESLSTRKTALRAVLRAEASRAERATRALEARIRELGGQTPSLSDEPVEAPAARLPAGRNRLTPPVQGAPSQRFGGGSQGWRWRSSHEAIAAPAAGRVAYAGPLREWGEVVILDLGPGWRVVVAGLDRLSVETGQRVGDGQVLGRTGEDGEAYFELRRDERPIDPAPWLQ</sequence>
<evidence type="ECO:0000256" key="1">
    <source>
        <dbReference type="ARBA" id="ARBA00001947"/>
    </source>
</evidence>
<dbReference type="EMBL" id="JBEPTF010000002">
    <property type="protein sequence ID" value="MET4683883.1"/>
    <property type="molecule type" value="Genomic_DNA"/>
</dbReference>
<proteinExistence type="predicted"/>
<feature type="chain" id="PRO_5045493377" evidence="9">
    <location>
        <begin position="25"/>
        <end position="364"/>
    </location>
</feature>
<feature type="signal peptide" evidence="9">
    <location>
        <begin position="1"/>
        <end position="24"/>
    </location>
</feature>
<evidence type="ECO:0000256" key="6">
    <source>
        <dbReference type="ARBA" id="ARBA00023049"/>
    </source>
</evidence>
<feature type="region of interest" description="Disordered" evidence="8">
    <location>
        <begin position="252"/>
        <end position="274"/>
    </location>
</feature>